<organism evidence="7 8">
    <name type="scientific">Nesidiocoris tenuis</name>
    <dbReference type="NCBI Taxonomy" id="355587"/>
    <lineage>
        <taxon>Eukaryota</taxon>
        <taxon>Metazoa</taxon>
        <taxon>Ecdysozoa</taxon>
        <taxon>Arthropoda</taxon>
        <taxon>Hexapoda</taxon>
        <taxon>Insecta</taxon>
        <taxon>Pterygota</taxon>
        <taxon>Neoptera</taxon>
        <taxon>Paraneoptera</taxon>
        <taxon>Hemiptera</taxon>
        <taxon>Heteroptera</taxon>
        <taxon>Panheteroptera</taxon>
        <taxon>Cimicomorpha</taxon>
        <taxon>Miridae</taxon>
        <taxon>Dicyphina</taxon>
        <taxon>Nesidiocoris</taxon>
    </lineage>
</organism>
<dbReference type="InterPro" id="IPR038973">
    <property type="entry name" value="MutL/Mlh/Pms-like"/>
</dbReference>
<dbReference type="Pfam" id="PF13589">
    <property type="entry name" value="HATPase_c_3"/>
    <property type="match status" value="1"/>
</dbReference>
<dbReference type="InterPro" id="IPR036890">
    <property type="entry name" value="HATPase_C_sf"/>
</dbReference>
<dbReference type="PANTHER" id="PTHR10073:SF12">
    <property type="entry name" value="DNA MISMATCH REPAIR PROTEIN MLH1"/>
    <property type="match status" value="1"/>
</dbReference>
<name>A0ABN7A757_9HEMI</name>
<protein>
    <submittedName>
        <fullName evidence="7">DNA mismatch repair protein mlh1</fullName>
    </submittedName>
</protein>
<dbReference type="EMBL" id="AP028909">
    <property type="protein sequence ID" value="BES88107.1"/>
    <property type="molecule type" value="Genomic_DNA"/>
</dbReference>
<gene>
    <name evidence="7" type="ORF">NTJ_00913</name>
</gene>
<dbReference type="SMART" id="SM01340">
    <property type="entry name" value="DNA_mis_repair"/>
    <property type="match status" value="1"/>
</dbReference>
<dbReference type="Pfam" id="PF16413">
    <property type="entry name" value="Mlh1_C"/>
    <property type="match status" value="1"/>
</dbReference>
<dbReference type="Pfam" id="PF01119">
    <property type="entry name" value="DNA_mis_repair"/>
    <property type="match status" value="1"/>
</dbReference>
<dbReference type="CDD" id="cd03483">
    <property type="entry name" value="MutL_Trans_MLH1"/>
    <property type="match status" value="1"/>
</dbReference>
<dbReference type="InterPro" id="IPR014721">
    <property type="entry name" value="Ribsml_uS5_D2-typ_fold_subgr"/>
</dbReference>
<evidence type="ECO:0000313" key="7">
    <source>
        <dbReference type="EMBL" id="BES88107.1"/>
    </source>
</evidence>
<evidence type="ECO:0000256" key="5">
    <source>
        <dbReference type="ARBA" id="ARBA00023242"/>
    </source>
</evidence>
<keyword evidence="5" id="KW-0539">Nucleus</keyword>
<evidence type="ECO:0000256" key="1">
    <source>
        <dbReference type="ARBA" id="ARBA00004123"/>
    </source>
</evidence>
<evidence type="ECO:0000256" key="2">
    <source>
        <dbReference type="ARBA" id="ARBA00006082"/>
    </source>
</evidence>
<dbReference type="NCBIfam" id="TIGR00585">
    <property type="entry name" value="mutl"/>
    <property type="match status" value="1"/>
</dbReference>
<evidence type="ECO:0000256" key="4">
    <source>
        <dbReference type="ARBA" id="ARBA00023204"/>
    </source>
</evidence>
<dbReference type="Gene3D" id="3.30.565.10">
    <property type="entry name" value="Histidine kinase-like ATPase, C-terminal domain"/>
    <property type="match status" value="1"/>
</dbReference>
<feature type="domain" description="DNA mismatch repair protein S5" evidence="6">
    <location>
        <begin position="215"/>
        <end position="334"/>
    </location>
</feature>
<reference evidence="7 8" key="1">
    <citation type="submission" date="2023-09" db="EMBL/GenBank/DDBJ databases">
        <title>Nesidiocoris tenuis whole genome shotgun sequence.</title>
        <authorList>
            <person name="Shibata T."/>
            <person name="Shimoda M."/>
            <person name="Kobayashi T."/>
            <person name="Uehara T."/>
        </authorList>
    </citation>
    <scope>NUCLEOTIDE SEQUENCE [LARGE SCALE GENOMIC DNA]</scope>
    <source>
        <strain evidence="7 8">Japan</strain>
    </source>
</reference>
<comment type="similarity">
    <text evidence="2">Belongs to the DNA mismatch repair MutL/HexB family.</text>
</comment>
<dbReference type="PANTHER" id="PTHR10073">
    <property type="entry name" value="DNA MISMATCH REPAIR PROTEIN MLH, PMS, MUTL"/>
    <property type="match status" value="1"/>
</dbReference>
<dbReference type="InterPro" id="IPR013507">
    <property type="entry name" value="DNA_mismatch_S5_2-like"/>
</dbReference>
<keyword evidence="3" id="KW-0227">DNA damage</keyword>
<evidence type="ECO:0000259" key="6">
    <source>
        <dbReference type="SMART" id="SM01340"/>
    </source>
</evidence>
<dbReference type="Gene3D" id="3.30.230.10">
    <property type="match status" value="1"/>
</dbReference>
<dbReference type="InterPro" id="IPR020568">
    <property type="entry name" value="Ribosomal_Su5_D2-typ_SF"/>
</dbReference>
<dbReference type="SUPFAM" id="SSF54211">
    <property type="entry name" value="Ribosomal protein S5 domain 2-like"/>
    <property type="match status" value="1"/>
</dbReference>
<evidence type="ECO:0000313" key="8">
    <source>
        <dbReference type="Proteomes" id="UP001307889"/>
    </source>
</evidence>
<keyword evidence="4" id="KW-0234">DNA repair</keyword>
<evidence type="ECO:0000256" key="3">
    <source>
        <dbReference type="ARBA" id="ARBA00022763"/>
    </source>
</evidence>
<dbReference type="SUPFAM" id="SSF55874">
    <property type="entry name" value="ATPase domain of HSP90 chaperone/DNA topoisomerase II/histidine kinase"/>
    <property type="match status" value="1"/>
</dbReference>
<dbReference type="InterPro" id="IPR014762">
    <property type="entry name" value="DNA_mismatch_repair_CS"/>
</dbReference>
<dbReference type="PROSITE" id="PS00058">
    <property type="entry name" value="DNA_MISMATCH_REPAIR_1"/>
    <property type="match status" value="1"/>
</dbReference>
<dbReference type="CDD" id="cd16926">
    <property type="entry name" value="HATPase_MutL-MLH-PMS-like"/>
    <property type="match status" value="1"/>
</dbReference>
<accession>A0ABN7A757</accession>
<sequence length="649" mass="73766">MSEPGEIRKLDEVVVNRIAAGEVIQRPANALKELLENSLDAKSTNIFVNLKNGGLKLLQIQDNGTGIRKEDLPIVCERFTTSKLSKFEDLTTISTFGFRGEALASISHVAHLTIVTKTSNNQCAFKAQYVDGQLKGPIKPCASNQGTQITVEDLFYNVPMRSKVLKSPTEEFVKIANVVGKYAIHNPSVGFVLKRQGETVSDIKTNANSSYVDNIRAIYGDSIAKEVFEIEHEDDILKFKMHGFITNVNYSTKKQVFILFINNRLVDSTALKKAVEQEYSIHLPSGGHPFVYLSLTLDPKNVDVNVHPTKHEVHFLHEDEIIESARKAVEAKLLGANRSRVFYTQAKLPSTSLNIEAEEALLQKLNTSDRKVRDNNLVRTDSAVQKLDKFFSSHCKDAEKEVPEKVIRRDIKLTSVLSMRREVCIECSLALRDIISDSIYVGLADIEEVLVQHNTTLYMLHLKTLKEELFYQFMLFDFGNFAAIKFKNPLSLSALIDIGLNDPDFDFDQIGRSKIEIKEDAVKRLCSKKEMLIDYFSIEINGDDLCTIPLLLENYVPDMSRLPSYLLHLVCDVNWKKEEPCFRGICRETARFYSYCNPNDDIEKYRWNVEHVLYPAIKKHLKPPKKLANDKSITNLIGLPTLYRVFERC</sequence>
<dbReference type="Proteomes" id="UP001307889">
    <property type="component" value="Chromosome 1"/>
</dbReference>
<comment type="subcellular location">
    <subcellularLocation>
        <location evidence="1">Nucleus</location>
    </subcellularLocation>
</comment>
<keyword evidence="8" id="KW-1185">Reference proteome</keyword>
<dbReference type="InterPro" id="IPR032189">
    <property type="entry name" value="Mlh1_C"/>
</dbReference>
<proteinExistence type="inferred from homology"/>
<dbReference type="InterPro" id="IPR002099">
    <property type="entry name" value="MutL/Mlh/PMS"/>
</dbReference>